<feature type="transmembrane region" description="Helical" evidence="1">
    <location>
        <begin position="128"/>
        <end position="151"/>
    </location>
</feature>
<proteinExistence type="predicted"/>
<protein>
    <submittedName>
        <fullName evidence="3">Cytochrome C biogenesis DsbD-like protein</fullName>
    </submittedName>
</protein>
<accession>A0A368VJ17</accession>
<feature type="transmembrane region" description="Helical" evidence="1">
    <location>
        <begin position="45"/>
        <end position="71"/>
    </location>
</feature>
<dbReference type="PANTHER" id="PTHR36394:SF1">
    <property type="entry name" value="OS01G0277700 PROTEIN"/>
    <property type="match status" value="1"/>
</dbReference>
<name>A0A368VJ17_9BACT</name>
<dbReference type="RefSeq" id="WP_114436276.1">
    <property type="nucleotide sequence ID" value="NZ_QPIZ01000002.1"/>
</dbReference>
<keyword evidence="1" id="KW-0812">Transmembrane</keyword>
<feature type="domain" description="Urease accessory protein UreH-like transmembrane" evidence="2">
    <location>
        <begin position="49"/>
        <end position="202"/>
    </location>
</feature>
<feature type="transmembrane region" description="Helical" evidence="1">
    <location>
        <begin position="6"/>
        <end position="24"/>
    </location>
</feature>
<keyword evidence="4" id="KW-1185">Reference proteome</keyword>
<evidence type="ECO:0000313" key="3">
    <source>
        <dbReference type="EMBL" id="RCW39001.1"/>
    </source>
</evidence>
<dbReference type="PANTHER" id="PTHR36394">
    <property type="entry name" value="OS01G0277700 PROTEIN"/>
    <property type="match status" value="1"/>
</dbReference>
<feature type="transmembrane region" description="Helical" evidence="1">
    <location>
        <begin position="195"/>
        <end position="215"/>
    </location>
</feature>
<dbReference type="EMBL" id="QPIZ01000002">
    <property type="protein sequence ID" value="RCW39001.1"/>
    <property type="molecule type" value="Genomic_DNA"/>
</dbReference>
<dbReference type="InterPro" id="IPR039447">
    <property type="entry name" value="UreH-like_TM_dom"/>
</dbReference>
<keyword evidence="1" id="KW-1133">Transmembrane helix</keyword>
<keyword evidence="1" id="KW-0472">Membrane</keyword>
<feature type="transmembrane region" description="Helical" evidence="1">
    <location>
        <begin position="86"/>
        <end position="107"/>
    </location>
</feature>
<evidence type="ECO:0000256" key="1">
    <source>
        <dbReference type="SAM" id="Phobius"/>
    </source>
</evidence>
<dbReference type="Pfam" id="PF13386">
    <property type="entry name" value="DsbD_2"/>
    <property type="match status" value="1"/>
</dbReference>
<reference evidence="3 4" key="1">
    <citation type="submission" date="2018-07" db="EMBL/GenBank/DDBJ databases">
        <title>Freshwater and sediment microbial communities from various areas in North America, analyzing microbe dynamics in response to fracking.</title>
        <authorList>
            <person name="Lamendella R."/>
        </authorList>
    </citation>
    <scope>NUCLEOTIDE SEQUENCE [LARGE SCALE GENOMIC DNA]</scope>
    <source>
        <strain evidence="3 4">160A</strain>
    </source>
</reference>
<organism evidence="3 4">
    <name type="scientific">Marinilabilia salmonicolor</name>
    <dbReference type="NCBI Taxonomy" id="989"/>
    <lineage>
        <taxon>Bacteria</taxon>
        <taxon>Pseudomonadati</taxon>
        <taxon>Bacteroidota</taxon>
        <taxon>Bacteroidia</taxon>
        <taxon>Marinilabiliales</taxon>
        <taxon>Marinilabiliaceae</taxon>
        <taxon>Marinilabilia</taxon>
    </lineage>
</organism>
<dbReference type="Proteomes" id="UP000252733">
    <property type="component" value="Unassembled WGS sequence"/>
</dbReference>
<gene>
    <name evidence="3" type="ORF">DFO77_102155</name>
</gene>
<feature type="transmembrane region" description="Helical" evidence="1">
    <location>
        <begin position="157"/>
        <end position="183"/>
    </location>
</feature>
<evidence type="ECO:0000259" key="2">
    <source>
        <dbReference type="Pfam" id="PF13386"/>
    </source>
</evidence>
<sequence length="216" mass="23548">MTSELIILLWSAASIGFVHTLLGPDHYLPFIVIGKAKDWGLSRTLGLTAICGIGHVLSSVIIGVLGILIGIQMQKLTWFEGVRGNLAAWGLIAFGLLYAIWGLRHYLKHKRKARHGHEHKSVSHATPWMLFIIFFLGPCEPLIPLLMYPAAHESAMAVILVTTIFGVVTVGTMLIAVWAASLGLSQIRFQKLQPLAHLLAGIIIFASGLSIQFLGL</sequence>
<dbReference type="AlphaFoldDB" id="A0A368VJ17"/>
<comment type="caution">
    <text evidence="3">The sequence shown here is derived from an EMBL/GenBank/DDBJ whole genome shotgun (WGS) entry which is preliminary data.</text>
</comment>
<evidence type="ECO:0000313" key="4">
    <source>
        <dbReference type="Proteomes" id="UP000252733"/>
    </source>
</evidence>